<dbReference type="SUPFAM" id="SSF47406">
    <property type="entry name" value="SinR repressor dimerisation domain-like"/>
    <property type="match status" value="1"/>
</dbReference>
<gene>
    <name evidence="2" type="ORF">NV381_29835</name>
</gene>
<dbReference type="InterPro" id="IPR036281">
    <property type="entry name" value="SinR/SinI_dimer_dom_sf"/>
</dbReference>
<feature type="domain" description="Sin" evidence="1">
    <location>
        <begin position="4"/>
        <end position="42"/>
    </location>
</feature>
<dbReference type="Proteomes" id="UP001300012">
    <property type="component" value="Unassembled WGS sequence"/>
</dbReference>
<name>A0ABT1YQV0_9BACL</name>
<dbReference type="RefSeq" id="WP_258216957.1">
    <property type="nucleotide sequence ID" value="NZ_JANQBD010000027.1"/>
</dbReference>
<protein>
    <submittedName>
        <fullName evidence="2">Anti-repressor SinI family protein</fullName>
    </submittedName>
</protein>
<keyword evidence="3" id="KW-1185">Reference proteome</keyword>
<dbReference type="PROSITE" id="PS51500">
    <property type="entry name" value="SIN"/>
    <property type="match status" value="1"/>
</dbReference>
<evidence type="ECO:0000313" key="2">
    <source>
        <dbReference type="EMBL" id="MCR8635412.1"/>
    </source>
</evidence>
<sequence length="51" mass="6013">MNLIYQKAIDEKLDMEWTSLILLSRKMGISVEEIRQFLKQCPIKENGDKKS</sequence>
<comment type="caution">
    <text evidence="2">The sequence shown here is derived from an EMBL/GenBank/DDBJ whole genome shotgun (WGS) entry which is preliminary data.</text>
</comment>
<accession>A0ABT1YQV0</accession>
<dbReference type="Pfam" id="PF08671">
    <property type="entry name" value="SinI"/>
    <property type="match status" value="1"/>
</dbReference>
<reference evidence="2 3" key="1">
    <citation type="submission" date="2022-08" db="EMBL/GenBank/DDBJ databases">
        <title>Paenibacillus endoradicis sp. nov., Paenibacillus radicibacter sp. nov and Paenibacillus pararadicis sp. nov., three cold-adapted plant growth-promoting bacteria isolated from root of Larix gmelinii in Great Khingan.</title>
        <authorList>
            <person name="Xue H."/>
        </authorList>
    </citation>
    <scope>NUCLEOTIDE SEQUENCE [LARGE SCALE GENOMIC DNA]</scope>
    <source>
        <strain evidence="2 3">N5-1-1-5</strain>
    </source>
</reference>
<evidence type="ECO:0000313" key="3">
    <source>
        <dbReference type="Proteomes" id="UP001300012"/>
    </source>
</evidence>
<organism evidence="2 3">
    <name type="scientific">Paenibacillus radicis</name>
    <name type="common">ex Xue et al. 2023</name>
    <dbReference type="NCBI Taxonomy" id="2972489"/>
    <lineage>
        <taxon>Bacteria</taxon>
        <taxon>Bacillati</taxon>
        <taxon>Bacillota</taxon>
        <taxon>Bacilli</taxon>
        <taxon>Bacillales</taxon>
        <taxon>Paenibacillaceae</taxon>
        <taxon>Paenibacillus</taxon>
    </lineage>
</organism>
<evidence type="ECO:0000259" key="1">
    <source>
        <dbReference type="PROSITE" id="PS51500"/>
    </source>
</evidence>
<dbReference type="InterPro" id="IPR010981">
    <property type="entry name" value="SinR/SinI_dimer_dom"/>
</dbReference>
<dbReference type="EMBL" id="JANQBD010000027">
    <property type="protein sequence ID" value="MCR8635412.1"/>
    <property type="molecule type" value="Genomic_DNA"/>
</dbReference>
<proteinExistence type="predicted"/>